<reference evidence="2" key="1">
    <citation type="journal article" date="2022" name="Mol. Ecol. Resour.">
        <title>The genomes of chicory, endive, great burdock and yacon provide insights into Asteraceae palaeo-polyploidization history and plant inulin production.</title>
        <authorList>
            <person name="Fan W."/>
            <person name="Wang S."/>
            <person name="Wang H."/>
            <person name="Wang A."/>
            <person name="Jiang F."/>
            <person name="Liu H."/>
            <person name="Zhao H."/>
            <person name="Xu D."/>
            <person name="Zhang Y."/>
        </authorList>
    </citation>
    <scope>NUCLEOTIDE SEQUENCE [LARGE SCALE GENOMIC DNA]</scope>
    <source>
        <strain evidence="2">cv. Niubang</strain>
    </source>
</reference>
<gene>
    <name evidence="1" type="ORF">L6452_38469</name>
</gene>
<keyword evidence="2" id="KW-1185">Reference proteome</keyword>
<evidence type="ECO:0000313" key="2">
    <source>
        <dbReference type="Proteomes" id="UP001055879"/>
    </source>
</evidence>
<name>A0ACB8XQS5_ARCLA</name>
<organism evidence="1 2">
    <name type="scientific">Arctium lappa</name>
    <name type="common">Greater burdock</name>
    <name type="synonym">Lappa major</name>
    <dbReference type="NCBI Taxonomy" id="4217"/>
    <lineage>
        <taxon>Eukaryota</taxon>
        <taxon>Viridiplantae</taxon>
        <taxon>Streptophyta</taxon>
        <taxon>Embryophyta</taxon>
        <taxon>Tracheophyta</taxon>
        <taxon>Spermatophyta</taxon>
        <taxon>Magnoliopsida</taxon>
        <taxon>eudicotyledons</taxon>
        <taxon>Gunneridae</taxon>
        <taxon>Pentapetalae</taxon>
        <taxon>asterids</taxon>
        <taxon>campanulids</taxon>
        <taxon>Asterales</taxon>
        <taxon>Asteraceae</taxon>
        <taxon>Carduoideae</taxon>
        <taxon>Cardueae</taxon>
        <taxon>Arctiinae</taxon>
        <taxon>Arctium</taxon>
    </lineage>
</organism>
<comment type="caution">
    <text evidence="1">The sequence shown here is derived from an EMBL/GenBank/DDBJ whole genome shotgun (WGS) entry which is preliminary data.</text>
</comment>
<sequence length="113" mass="12022">MVKSLAQDVLHFGLPDSPKVESTSSYGSSSSSPSMANFPPIKVRVDHMNQIVGLDEQLSQLNVNHVSPPSLPLNNVGDWAVSDDDISEQGEPTGGMRKAFVVASTCAKKVSEP</sequence>
<protein>
    <submittedName>
        <fullName evidence="1">Uncharacterized protein</fullName>
    </submittedName>
</protein>
<proteinExistence type="predicted"/>
<reference evidence="1 2" key="2">
    <citation type="journal article" date="2022" name="Mol. Ecol. Resour.">
        <title>The genomes of chicory, endive, great burdock and yacon provide insights into Asteraceae paleo-polyploidization history and plant inulin production.</title>
        <authorList>
            <person name="Fan W."/>
            <person name="Wang S."/>
            <person name="Wang H."/>
            <person name="Wang A."/>
            <person name="Jiang F."/>
            <person name="Liu H."/>
            <person name="Zhao H."/>
            <person name="Xu D."/>
            <person name="Zhang Y."/>
        </authorList>
    </citation>
    <scope>NUCLEOTIDE SEQUENCE [LARGE SCALE GENOMIC DNA]</scope>
    <source>
        <strain evidence="2">cv. Niubang</strain>
    </source>
</reference>
<dbReference type="Proteomes" id="UP001055879">
    <property type="component" value="Linkage Group LG15"/>
</dbReference>
<evidence type="ECO:0000313" key="1">
    <source>
        <dbReference type="EMBL" id="KAI3672383.1"/>
    </source>
</evidence>
<dbReference type="EMBL" id="CM042061">
    <property type="protein sequence ID" value="KAI3672383.1"/>
    <property type="molecule type" value="Genomic_DNA"/>
</dbReference>
<accession>A0ACB8XQS5</accession>